<dbReference type="InterPro" id="IPR000823">
    <property type="entry name" value="Peroxidase_pln"/>
</dbReference>
<comment type="catalytic activity">
    <reaction evidence="1">
        <text>2 a phenolic donor + H2O2 = 2 a phenolic radical donor + 2 H2O</text>
        <dbReference type="Rhea" id="RHEA:56136"/>
        <dbReference type="ChEBI" id="CHEBI:15377"/>
        <dbReference type="ChEBI" id="CHEBI:16240"/>
        <dbReference type="ChEBI" id="CHEBI:139520"/>
        <dbReference type="ChEBI" id="CHEBI:139521"/>
        <dbReference type="EC" id="1.11.1.7"/>
    </reaction>
</comment>
<reference evidence="13 14" key="1">
    <citation type="journal article" date="2023" name="Life. Sci Alliance">
        <title>Evolutionary insights into 3D genome organization and epigenetic landscape of Vigna mungo.</title>
        <authorList>
            <person name="Junaid A."/>
            <person name="Singh B."/>
            <person name="Bhatia S."/>
        </authorList>
    </citation>
    <scope>NUCLEOTIDE SEQUENCE [LARGE SCALE GENOMIC DNA]</scope>
    <source>
        <strain evidence="13">Urdbean</strain>
    </source>
</reference>
<evidence type="ECO:0000256" key="4">
    <source>
        <dbReference type="ARBA" id="ARBA00022559"/>
    </source>
</evidence>
<evidence type="ECO:0000256" key="7">
    <source>
        <dbReference type="ARBA" id="ARBA00023002"/>
    </source>
</evidence>
<dbReference type="PANTHER" id="PTHR31235">
    <property type="entry name" value="PEROXIDASE 25-RELATED"/>
    <property type="match status" value="1"/>
</dbReference>
<evidence type="ECO:0000256" key="5">
    <source>
        <dbReference type="ARBA" id="ARBA00022617"/>
    </source>
</evidence>
<organism evidence="13 14">
    <name type="scientific">Vigna mungo</name>
    <name type="common">Black gram</name>
    <name type="synonym">Phaseolus mungo</name>
    <dbReference type="NCBI Taxonomy" id="3915"/>
    <lineage>
        <taxon>Eukaryota</taxon>
        <taxon>Viridiplantae</taxon>
        <taxon>Streptophyta</taxon>
        <taxon>Embryophyta</taxon>
        <taxon>Tracheophyta</taxon>
        <taxon>Spermatophyta</taxon>
        <taxon>Magnoliopsida</taxon>
        <taxon>eudicotyledons</taxon>
        <taxon>Gunneridae</taxon>
        <taxon>Pentapetalae</taxon>
        <taxon>rosids</taxon>
        <taxon>fabids</taxon>
        <taxon>Fabales</taxon>
        <taxon>Fabaceae</taxon>
        <taxon>Papilionoideae</taxon>
        <taxon>50 kb inversion clade</taxon>
        <taxon>NPAAA clade</taxon>
        <taxon>indigoferoid/millettioid clade</taxon>
        <taxon>Phaseoleae</taxon>
        <taxon>Vigna</taxon>
    </lineage>
</organism>
<evidence type="ECO:0000313" key="13">
    <source>
        <dbReference type="EMBL" id="WVZ10027.1"/>
    </source>
</evidence>
<sequence length="208" mass="22945">MAYSSKLRAAPNQHLVERIKEPFLSTVVFLCQHQQTTRPPPTTKLLSYHDSTLMEPSIPPQIPAKHSSTDLLARIDAKTKSFRQVFRAMEKGYVVRLCSKLFSFLLYSVLCWVKEGCDGSVLLNSTTNQAEKNASPNLTVRGFDFIDRIKSLVEAECLGVVSCVDILTLAARDTIVATVKAQSLSKKGGPFSKVSNVAARSLLISSRI</sequence>
<proteinExistence type="inferred from homology"/>
<feature type="disulfide bond" evidence="10">
    <location>
        <begin position="111"/>
        <end position="117"/>
    </location>
</feature>
<evidence type="ECO:0000256" key="6">
    <source>
        <dbReference type="ARBA" id="ARBA00022723"/>
    </source>
</evidence>
<evidence type="ECO:0000256" key="11">
    <source>
        <dbReference type="RuleBase" id="RU004241"/>
    </source>
</evidence>
<evidence type="ECO:0000259" key="12">
    <source>
        <dbReference type="PROSITE" id="PS50873"/>
    </source>
</evidence>
<keyword evidence="9" id="KW-0106">Calcium</keyword>
<keyword evidence="8" id="KW-0408">Iron</keyword>
<dbReference type="EMBL" id="CP144696">
    <property type="protein sequence ID" value="WVZ10027.1"/>
    <property type="molecule type" value="Genomic_DNA"/>
</dbReference>
<feature type="binding site" evidence="9">
    <location>
        <position position="120"/>
    </location>
    <ligand>
        <name>Ca(2+)</name>
        <dbReference type="ChEBI" id="CHEBI:29108"/>
        <label>1</label>
    </ligand>
</feature>
<dbReference type="InterPro" id="IPR002016">
    <property type="entry name" value="Haem_peroxidase"/>
</dbReference>
<feature type="binding site" evidence="9">
    <location>
        <position position="118"/>
    </location>
    <ligand>
        <name>Ca(2+)</name>
        <dbReference type="ChEBI" id="CHEBI:29108"/>
        <label>1</label>
    </ligand>
</feature>
<evidence type="ECO:0000256" key="2">
    <source>
        <dbReference type="ARBA" id="ARBA00001970"/>
    </source>
</evidence>
<feature type="binding site" evidence="9">
    <location>
        <position position="116"/>
    </location>
    <ligand>
        <name>Ca(2+)</name>
        <dbReference type="ChEBI" id="CHEBI:29108"/>
        <label>1</label>
    </ligand>
</feature>
<protein>
    <recommendedName>
        <fullName evidence="3">peroxidase</fullName>
        <ecNumber evidence="3">1.11.1.7</ecNumber>
    </recommendedName>
</protein>
<keyword evidence="6 9" id="KW-0479">Metal-binding</keyword>
<dbReference type="Gene3D" id="1.10.520.10">
    <property type="match status" value="1"/>
</dbReference>
<keyword evidence="7" id="KW-0560">Oxidoreductase</keyword>
<accession>A0AAQ3NK81</accession>
<feature type="binding site" evidence="9">
    <location>
        <position position="113"/>
    </location>
    <ligand>
        <name>Ca(2+)</name>
        <dbReference type="ChEBI" id="CHEBI:29108"/>
        <label>1</label>
    </ligand>
</feature>
<name>A0AAQ3NK81_VIGMU</name>
<dbReference type="GO" id="GO:0020037">
    <property type="term" value="F:heme binding"/>
    <property type="evidence" value="ECO:0007669"/>
    <property type="project" value="InterPro"/>
</dbReference>
<dbReference type="InterPro" id="IPR010255">
    <property type="entry name" value="Haem_peroxidase_sf"/>
</dbReference>
<dbReference type="EC" id="1.11.1.7" evidence="3"/>
<dbReference type="Pfam" id="PF00141">
    <property type="entry name" value="peroxidase"/>
    <property type="match status" value="1"/>
</dbReference>
<keyword evidence="5" id="KW-0349">Heme</keyword>
<keyword evidence="4" id="KW-0575">Peroxidase</keyword>
<evidence type="ECO:0000256" key="10">
    <source>
        <dbReference type="PIRSR" id="PIRSR600823-5"/>
    </source>
</evidence>
<evidence type="ECO:0000256" key="9">
    <source>
        <dbReference type="PIRSR" id="PIRSR600823-3"/>
    </source>
</evidence>
<dbReference type="GO" id="GO:0140825">
    <property type="term" value="F:lactoperoxidase activity"/>
    <property type="evidence" value="ECO:0007669"/>
    <property type="project" value="UniProtKB-EC"/>
</dbReference>
<dbReference type="GO" id="GO:0006979">
    <property type="term" value="P:response to oxidative stress"/>
    <property type="evidence" value="ECO:0007669"/>
    <property type="project" value="InterPro"/>
</dbReference>
<feature type="domain" description="Plant heme peroxidase family profile" evidence="12">
    <location>
        <begin position="115"/>
        <end position="208"/>
    </location>
</feature>
<evidence type="ECO:0000256" key="1">
    <source>
        <dbReference type="ARBA" id="ARBA00000189"/>
    </source>
</evidence>
<evidence type="ECO:0000256" key="8">
    <source>
        <dbReference type="ARBA" id="ARBA00023004"/>
    </source>
</evidence>
<comment type="cofactor">
    <cofactor evidence="2">
        <name>heme b</name>
        <dbReference type="ChEBI" id="CHEBI:60344"/>
    </cofactor>
</comment>
<evidence type="ECO:0000313" key="14">
    <source>
        <dbReference type="Proteomes" id="UP001374535"/>
    </source>
</evidence>
<comment type="cofactor">
    <cofactor evidence="9">
        <name>Ca(2+)</name>
        <dbReference type="ChEBI" id="CHEBI:29108"/>
    </cofactor>
    <text evidence="9">Binds 2 calcium ions per subunit.</text>
</comment>
<dbReference type="Proteomes" id="UP001374535">
    <property type="component" value="Chromosome 5"/>
</dbReference>
<gene>
    <name evidence="13" type="ORF">V8G54_014557</name>
</gene>
<feature type="binding site" evidence="9">
    <location>
        <position position="131"/>
    </location>
    <ligand>
        <name>Ca(2+)</name>
        <dbReference type="ChEBI" id="CHEBI:29108"/>
        <label>1</label>
    </ligand>
</feature>
<dbReference type="PROSITE" id="PS50873">
    <property type="entry name" value="PEROXIDASE_4"/>
    <property type="match status" value="1"/>
</dbReference>
<keyword evidence="14" id="KW-1185">Reference proteome</keyword>
<evidence type="ECO:0000256" key="3">
    <source>
        <dbReference type="ARBA" id="ARBA00012313"/>
    </source>
</evidence>
<comment type="similarity">
    <text evidence="11">Belongs to the peroxidase family.</text>
</comment>
<dbReference type="AlphaFoldDB" id="A0AAQ3NK81"/>
<keyword evidence="10" id="KW-1015">Disulfide bond</keyword>
<dbReference type="GO" id="GO:0046872">
    <property type="term" value="F:metal ion binding"/>
    <property type="evidence" value="ECO:0007669"/>
    <property type="project" value="UniProtKB-KW"/>
</dbReference>
<dbReference type="PRINTS" id="PR00461">
    <property type="entry name" value="PLPEROXIDASE"/>
</dbReference>
<dbReference type="SUPFAM" id="SSF48113">
    <property type="entry name" value="Heme-dependent peroxidases"/>
    <property type="match status" value="1"/>
</dbReference>